<proteinExistence type="predicted"/>
<keyword evidence="3" id="KW-1185">Reference proteome</keyword>
<dbReference type="EMBL" id="SRLO01000725">
    <property type="protein sequence ID" value="TNN47785.1"/>
    <property type="molecule type" value="Genomic_DNA"/>
</dbReference>
<evidence type="ECO:0000313" key="3">
    <source>
        <dbReference type="Proteomes" id="UP000314294"/>
    </source>
</evidence>
<comment type="caution">
    <text evidence="2">The sequence shown here is derived from an EMBL/GenBank/DDBJ whole genome shotgun (WGS) entry which is preliminary data.</text>
</comment>
<dbReference type="Proteomes" id="UP000314294">
    <property type="component" value="Unassembled WGS sequence"/>
</dbReference>
<sequence length="107" mass="12004">MKGWGEERVRTSSPTNPRMRSLLQCLALCAAVSFCVGYDVFVAPSRANSFITPQRGSAYSPGRGAGLNYYRFTRCRTRPQTCARSTNTTPYICPKPRRQAHTIEKKP</sequence>
<evidence type="ECO:0000313" key="2">
    <source>
        <dbReference type="EMBL" id="TNN47785.1"/>
    </source>
</evidence>
<dbReference type="OrthoDB" id="8958520at2759"/>
<dbReference type="AlphaFoldDB" id="A0A4Z2G400"/>
<organism evidence="2 3">
    <name type="scientific">Liparis tanakae</name>
    <name type="common">Tanaka's snailfish</name>
    <dbReference type="NCBI Taxonomy" id="230148"/>
    <lineage>
        <taxon>Eukaryota</taxon>
        <taxon>Metazoa</taxon>
        <taxon>Chordata</taxon>
        <taxon>Craniata</taxon>
        <taxon>Vertebrata</taxon>
        <taxon>Euteleostomi</taxon>
        <taxon>Actinopterygii</taxon>
        <taxon>Neopterygii</taxon>
        <taxon>Teleostei</taxon>
        <taxon>Neoteleostei</taxon>
        <taxon>Acanthomorphata</taxon>
        <taxon>Eupercaria</taxon>
        <taxon>Perciformes</taxon>
        <taxon>Cottioidei</taxon>
        <taxon>Cottales</taxon>
        <taxon>Liparidae</taxon>
        <taxon>Liparis</taxon>
    </lineage>
</organism>
<gene>
    <name evidence="2" type="primary">mgp</name>
    <name evidence="2" type="ORF">EYF80_042038</name>
</gene>
<protein>
    <submittedName>
        <fullName evidence="2">Matrix Gla protein</fullName>
    </submittedName>
</protein>
<evidence type="ECO:0000256" key="1">
    <source>
        <dbReference type="SAM" id="MobiDB-lite"/>
    </source>
</evidence>
<name>A0A4Z2G400_9TELE</name>
<reference evidence="2 3" key="1">
    <citation type="submission" date="2019-03" db="EMBL/GenBank/DDBJ databases">
        <title>First draft genome of Liparis tanakae, snailfish: a comprehensive survey of snailfish specific genes.</title>
        <authorList>
            <person name="Kim W."/>
            <person name="Song I."/>
            <person name="Jeong J.-H."/>
            <person name="Kim D."/>
            <person name="Kim S."/>
            <person name="Ryu S."/>
            <person name="Song J.Y."/>
            <person name="Lee S.K."/>
        </authorList>
    </citation>
    <scope>NUCLEOTIDE SEQUENCE [LARGE SCALE GENOMIC DNA]</scope>
    <source>
        <tissue evidence="2">Muscle</tissue>
    </source>
</reference>
<accession>A0A4Z2G400</accession>
<feature type="region of interest" description="Disordered" evidence="1">
    <location>
        <begin position="86"/>
        <end position="107"/>
    </location>
</feature>